<reference evidence="2 3" key="1">
    <citation type="submission" date="2013-04" db="EMBL/GenBank/DDBJ databases">
        <title>Oceanicola sp. 22II1-22F33 Genome Sequencing.</title>
        <authorList>
            <person name="Lai Q."/>
            <person name="Li G."/>
            <person name="Shao Z."/>
        </authorList>
    </citation>
    <scope>NUCLEOTIDE SEQUENCE [LARGE SCALE GENOMIC DNA]</scope>
    <source>
        <strain evidence="2 3">22II1-22F33</strain>
    </source>
</reference>
<feature type="domain" description="NAD(P)-binding" evidence="1">
    <location>
        <begin position="7"/>
        <end position="194"/>
    </location>
</feature>
<dbReference type="RefSeq" id="WP_158217917.1">
    <property type="nucleotide sequence ID" value="NZ_AQQR01000002.1"/>
</dbReference>
<dbReference type="AlphaFoldDB" id="A0A225NNN0"/>
<gene>
    <name evidence="2" type="ORF">ATO3_07300</name>
</gene>
<dbReference type="Proteomes" id="UP000215377">
    <property type="component" value="Unassembled WGS sequence"/>
</dbReference>
<name>A0A225NNN0_9RHOB</name>
<dbReference type="Gene3D" id="3.40.50.720">
    <property type="entry name" value="NAD(P)-binding Rossmann-like Domain"/>
    <property type="match status" value="1"/>
</dbReference>
<dbReference type="InterPro" id="IPR016040">
    <property type="entry name" value="NAD(P)-bd_dom"/>
</dbReference>
<keyword evidence="3" id="KW-1185">Reference proteome</keyword>
<dbReference type="InterPro" id="IPR036291">
    <property type="entry name" value="NAD(P)-bd_dom_sf"/>
</dbReference>
<sequence>MKLLVIGASGMIGSRVTEEALGRGHEVIAAVRSPEALPAKDGLTPLKLEVTDGAAVAAAAKDADVIVGTVSPRSTGNPAQEMEDIMKGYVAGATGAGKPIVVVGGAGTLNLPDGTPVADVVPEAYAAEAKAMRAAYALLDASDAAYSFIAPPGEIAPGEKTGKFRLGGREYLTDAEGNSRISAEDFAIALVDEAEAPKHGRAIFTVAY</sequence>
<evidence type="ECO:0000313" key="2">
    <source>
        <dbReference type="EMBL" id="OWU75972.1"/>
    </source>
</evidence>
<dbReference type="SUPFAM" id="SSF51735">
    <property type="entry name" value="NAD(P)-binding Rossmann-fold domains"/>
    <property type="match status" value="1"/>
</dbReference>
<dbReference type="GO" id="GO:0016646">
    <property type="term" value="F:oxidoreductase activity, acting on the CH-NH group of donors, NAD or NADP as acceptor"/>
    <property type="evidence" value="ECO:0007669"/>
    <property type="project" value="TreeGrafter"/>
</dbReference>
<dbReference type="EMBL" id="AQQR01000002">
    <property type="protein sequence ID" value="OWU75972.1"/>
    <property type="molecule type" value="Genomic_DNA"/>
</dbReference>
<organism evidence="2 3">
    <name type="scientific">Marinibacterium profundimaris</name>
    <dbReference type="NCBI Taxonomy" id="1679460"/>
    <lineage>
        <taxon>Bacteria</taxon>
        <taxon>Pseudomonadati</taxon>
        <taxon>Pseudomonadota</taxon>
        <taxon>Alphaproteobacteria</taxon>
        <taxon>Rhodobacterales</taxon>
        <taxon>Paracoccaceae</taxon>
        <taxon>Marinibacterium</taxon>
    </lineage>
</organism>
<evidence type="ECO:0000259" key="1">
    <source>
        <dbReference type="Pfam" id="PF13460"/>
    </source>
</evidence>
<evidence type="ECO:0000313" key="3">
    <source>
        <dbReference type="Proteomes" id="UP000215377"/>
    </source>
</evidence>
<comment type="caution">
    <text evidence="2">The sequence shown here is derived from an EMBL/GenBank/DDBJ whole genome shotgun (WGS) entry which is preliminary data.</text>
</comment>
<dbReference type="PANTHER" id="PTHR43355">
    <property type="entry name" value="FLAVIN REDUCTASE (NADPH)"/>
    <property type="match status" value="1"/>
</dbReference>
<dbReference type="PANTHER" id="PTHR43355:SF2">
    <property type="entry name" value="FLAVIN REDUCTASE (NADPH)"/>
    <property type="match status" value="1"/>
</dbReference>
<dbReference type="InterPro" id="IPR051606">
    <property type="entry name" value="Polyketide_Oxido-like"/>
</dbReference>
<accession>A0A225NNN0</accession>
<dbReference type="Pfam" id="PF13460">
    <property type="entry name" value="NAD_binding_10"/>
    <property type="match status" value="1"/>
</dbReference>
<proteinExistence type="predicted"/>
<dbReference type="OrthoDB" id="7419852at2"/>
<protein>
    <recommendedName>
        <fullName evidence="1">NAD(P)-binding domain-containing protein</fullName>
    </recommendedName>
</protein>